<dbReference type="AlphaFoldDB" id="A0A1Y0IB68"/>
<dbReference type="EMBL" id="CP021425">
    <property type="protein sequence ID" value="ARU56633.1"/>
    <property type="molecule type" value="Genomic_DNA"/>
</dbReference>
<dbReference type="Proteomes" id="UP000196027">
    <property type="component" value="Chromosome"/>
</dbReference>
<reference evidence="2 3" key="1">
    <citation type="submission" date="2017-05" db="EMBL/GenBank/DDBJ databases">
        <title>Genomic insights into alkan degradation activity of Oleiphilus messinensis.</title>
        <authorList>
            <person name="Kozyavkin S.A."/>
            <person name="Slesarev A.I."/>
            <person name="Golyshin P.N."/>
            <person name="Korzhenkov A."/>
            <person name="Golyshina O.N."/>
            <person name="Toshchakov S.V."/>
        </authorList>
    </citation>
    <scope>NUCLEOTIDE SEQUENCE [LARGE SCALE GENOMIC DNA]</scope>
    <source>
        <strain evidence="2 3">ME102</strain>
    </source>
</reference>
<feature type="region of interest" description="Disordered" evidence="1">
    <location>
        <begin position="60"/>
        <end position="80"/>
    </location>
</feature>
<proteinExistence type="predicted"/>
<evidence type="ECO:0000313" key="2">
    <source>
        <dbReference type="EMBL" id="ARU56633.1"/>
    </source>
</evidence>
<evidence type="ECO:0000313" key="3">
    <source>
        <dbReference type="Proteomes" id="UP000196027"/>
    </source>
</evidence>
<dbReference type="RefSeq" id="WP_087461599.1">
    <property type="nucleotide sequence ID" value="NZ_CP021425.1"/>
</dbReference>
<keyword evidence="3" id="KW-1185">Reference proteome</keyword>
<dbReference type="PANTHER" id="PTHR34322">
    <property type="entry name" value="TRANSPOSASE, Y1_TNP DOMAIN-CONTAINING"/>
    <property type="match status" value="1"/>
</dbReference>
<accession>A0A1Y0IB68</accession>
<name>A0A1Y0IB68_9GAMM</name>
<protein>
    <submittedName>
        <fullName evidence="2">Transposase</fullName>
    </submittedName>
</protein>
<sequence>MNPLRAQPIRKIAACLAYVDLNPIRAGIADSPKTFEHTSVQKRIRAAKSDTPYQPDYLLPFVGNPRKNQPDGLQFQLQDK</sequence>
<dbReference type="OrthoDB" id="9814067at2"/>
<organism evidence="2 3">
    <name type="scientific">Oleiphilus messinensis</name>
    <dbReference type="NCBI Taxonomy" id="141451"/>
    <lineage>
        <taxon>Bacteria</taxon>
        <taxon>Pseudomonadati</taxon>
        <taxon>Pseudomonadota</taxon>
        <taxon>Gammaproteobacteria</taxon>
        <taxon>Oceanospirillales</taxon>
        <taxon>Oleiphilaceae</taxon>
        <taxon>Oleiphilus</taxon>
    </lineage>
</organism>
<evidence type="ECO:0000256" key="1">
    <source>
        <dbReference type="SAM" id="MobiDB-lite"/>
    </source>
</evidence>
<gene>
    <name evidence="2" type="ORF">OLMES_2583</name>
</gene>
<dbReference type="PANTHER" id="PTHR34322:SF2">
    <property type="entry name" value="TRANSPOSASE IS200-LIKE DOMAIN-CONTAINING PROTEIN"/>
    <property type="match status" value="1"/>
</dbReference>
<dbReference type="KEGG" id="ome:OLMES_2583"/>